<dbReference type="InterPro" id="IPR020556">
    <property type="entry name" value="Amidase_CS"/>
</dbReference>
<dbReference type="Gene3D" id="3.90.1300.10">
    <property type="entry name" value="Amidase signature (AS) domain"/>
    <property type="match status" value="1"/>
</dbReference>
<dbReference type="InterPro" id="IPR023631">
    <property type="entry name" value="Amidase_dom"/>
</dbReference>
<dbReference type="AlphaFoldDB" id="A0AAV6ICK3"/>
<dbReference type="InterPro" id="IPR036928">
    <property type="entry name" value="AS_sf"/>
</dbReference>
<feature type="transmembrane region" description="Helical" evidence="2">
    <location>
        <begin position="506"/>
        <end position="527"/>
    </location>
</feature>
<evidence type="ECO:0000313" key="4">
    <source>
        <dbReference type="EMBL" id="KAG5526177.1"/>
    </source>
</evidence>
<protein>
    <recommendedName>
        <fullName evidence="3">Amidase domain-containing protein</fullName>
    </recommendedName>
</protein>
<comment type="caution">
    <text evidence="4">The sequence shown here is derived from an EMBL/GenBank/DDBJ whole genome shotgun (WGS) entry which is preliminary data.</text>
</comment>
<accession>A0AAV6ICK3</accession>
<proteinExistence type="inferred from homology"/>
<name>A0AAV6ICK3_9ERIC</name>
<keyword evidence="2" id="KW-0812">Transmembrane</keyword>
<dbReference type="SUPFAM" id="SSF75304">
    <property type="entry name" value="Amidase signature (AS) enzymes"/>
    <property type="match status" value="1"/>
</dbReference>
<dbReference type="GO" id="GO:0070291">
    <property type="term" value="P:N-acylethanolamine metabolic process"/>
    <property type="evidence" value="ECO:0007669"/>
    <property type="project" value="TreeGrafter"/>
</dbReference>
<dbReference type="PANTHER" id="PTHR11895">
    <property type="entry name" value="TRANSAMIDASE"/>
    <property type="match status" value="1"/>
</dbReference>
<evidence type="ECO:0000259" key="3">
    <source>
        <dbReference type="Pfam" id="PF01425"/>
    </source>
</evidence>
<sequence length="631" mass="68861">MGNKRVMVPADEVDLTVVKYEPEVIQGVCLCYQQMLRKSVIPETPMYKPEFPTQEPEPGVVGLEEDGKPEDRVEFALKCLPNYDAGNCWTGDSTPSFRYWKIRDYAYAYRSGLANPSMVAERFITAMEEFSRKKLPTPLLISFDAEELRKQAAESTQRFKEGITGNPLSILDGIFMAIKDDIDCYPHLSKGATTWLHEVRPVRKDAVCVSRLRSCGVIFVGKANMHEMGLGTTGNNPNYGTPRNPHASDRYTGGSSSGPAAIVASGLCSAALGTDGGGSVRIPSSLCGVVGLKTTYGRTDMKGSLCDAGTVEIIGPIAANVEDVMLVYAAILGSSPSDRISLRSSLPCLPTLTSSESSNALGSLRLGKYTEWFNDVFSTDISQKCDNILNLLLEKHGYKTIEIAIPELHEMLMAHLVSIGSESLCKLKPDYEDGKDVKLTYDARINLVLFQSFTASDYVAAQRLRRRLMYHHMEILKKVDVIVTPTTGMTAPVIPRNALKVGETDLQVTGGFIIILNFLIICFYINVMSGSPVAIIEGLRVAPFLSSSEMVNACGLTAGNLMRFIIAPNLLGLPAISVPVGYDNQGLPIGIQLIGRPWAEASILRLAAAIEDLCPEPKKKPMSFYDMLKGN</sequence>
<evidence type="ECO:0000256" key="1">
    <source>
        <dbReference type="ARBA" id="ARBA00009199"/>
    </source>
</evidence>
<dbReference type="InterPro" id="IPR000120">
    <property type="entry name" value="Amidase"/>
</dbReference>
<evidence type="ECO:0000256" key="2">
    <source>
        <dbReference type="SAM" id="Phobius"/>
    </source>
</evidence>
<evidence type="ECO:0000313" key="5">
    <source>
        <dbReference type="Proteomes" id="UP000823749"/>
    </source>
</evidence>
<organism evidence="4 5">
    <name type="scientific">Rhododendron griersonianum</name>
    <dbReference type="NCBI Taxonomy" id="479676"/>
    <lineage>
        <taxon>Eukaryota</taxon>
        <taxon>Viridiplantae</taxon>
        <taxon>Streptophyta</taxon>
        <taxon>Embryophyta</taxon>
        <taxon>Tracheophyta</taxon>
        <taxon>Spermatophyta</taxon>
        <taxon>Magnoliopsida</taxon>
        <taxon>eudicotyledons</taxon>
        <taxon>Gunneridae</taxon>
        <taxon>Pentapetalae</taxon>
        <taxon>asterids</taxon>
        <taxon>Ericales</taxon>
        <taxon>Ericaceae</taxon>
        <taxon>Ericoideae</taxon>
        <taxon>Rhodoreae</taxon>
        <taxon>Rhododendron</taxon>
    </lineage>
</organism>
<dbReference type="GO" id="GO:0016020">
    <property type="term" value="C:membrane"/>
    <property type="evidence" value="ECO:0007669"/>
    <property type="project" value="TreeGrafter"/>
</dbReference>
<dbReference type="GO" id="GO:0047412">
    <property type="term" value="F:N-(long-chain-acyl)ethanolamine deacylase activity"/>
    <property type="evidence" value="ECO:0007669"/>
    <property type="project" value="TreeGrafter"/>
</dbReference>
<dbReference type="PROSITE" id="PS00571">
    <property type="entry name" value="AMIDASES"/>
    <property type="match status" value="1"/>
</dbReference>
<dbReference type="Proteomes" id="UP000823749">
    <property type="component" value="Chromosome 11"/>
</dbReference>
<dbReference type="Pfam" id="PF01425">
    <property type="entry name" value="Amidase"/>
    <property type="match status" value="2"/>
</dbReference>
<feature type="domain" description="Amidase" evidence="3">
    <location>
        <begin position="141"/>
        <end position="495"/>
    </location>
</feature>
<dbReference type="PANTHER" id="PTHR11895:SF156">
    <property type="entry name" value="FATTY ACID AMIDE HYDROLASE"/>
    <property type="match status" value="1"/>
</dbReference>
<comment type="similarity">
    <text evidence="1">Belongs to the amidase family.</text>
</comment>
<dbReference type="EMBL" id="JACTNZ010000011">
    <property type="protein sequence ID" value="KAG5526177.1"/>
    <property type="molecule type" value="Genomic_DNA"/>
</dbReference>
<keyword evidence="2" id="KW-1133">Transmembrane helix</keyword>
<feature type="domain" description="Amidase" evidence="3">
    <location>
        <begin position="560"/>
        <end position="604"/>
    </location>
</feature>
<gene>
    <name evidence="4" type="ORF">RHGRI_032453</name>
</gene>
<keyword evidence="5" id="KW-1185">Reference proteome</keyword>
<keyword evidence="2" id="KW-0472">Membrane</keyword>
<reference evidence="4" key="1">
    <citation type="submission" date="2020-08" db="EMBL/GenBank/DDBJ databases">
        <title>Plant Genome Project.</title>
        <authorList>
            <person name="Zhang R.-G."/>
        </authorList>
    </citation>
    <scope>NUCLEOTIDE SEQUENCE</scope>
    <source>
        <strain evidence="4">WSP0</strain>
        <tissue evidence="4">Leaf</tissue>
    </source>
</reference>